<reference evidence="1 2" key="1">
    <citation type="journal article" date="2014" name="Genome Biol. Evol.">
        <title>The genome of the myxosporean Thelohanellus kitauei shows adaptations to nutrient acquisition within its fish host.</title>
        <authorList>
            <person name="Yang Y."/>
            <person name="Xiong J."/>
            <person name="Zhou Z."/>
            <person name="Huo F."/>
            <person name="Miao W."/>
            <person name="Ran C."/>
            <person name="Liu Y."/>
            <person name="Zhang J."/>
            <person name="Feng J."/>
            <person name="Wang M."/>
            <person name="Wang M."/>
            <person name="Wang L."/>
            <person name="Yao B."/>
        </authorList>
    </citation>
    <scope>NUCLEOTIDE SEQUENCE [LARGE SCALE GENOMIC DNA]</scope>
    <source>
        <strain evidence="1">Wuqing</strain>
    </source>
</reference>
<evidence type="ECO:0000313" key="1">
    <source>
        <dbReference type="EMBL" id="KII70837.1"/>
    </source>
</evidence>
<dbReference type="EMBL" id="JWZT01001958">
    <property type="protein sequence ID" value="KII70837.1"/>
    <property type="molecule type" value="Genomic_DNA"/>
</dbReference>
<proteinExistence type="predicted"/>
<dbReference type="Proteomes" id="UP000031668">
    <property type="component" value="Unassembled WGS sequence"/>
</dbReference>
<keyword evidence="2" id="KW-1185">Reference proteome</keyword>
<gene>
    <name evidence="1" type="ORF">RF11_01281</name>
</gene>
<protein>
    <submittedName>
        <fullName evidence="1">Uncharacterized protein</fullName>
    </submittedName>
</protein>
<comment type="caution">
    <text evidence="1">The sequence shown here is derived from an EMBL/GenBank/DDBJ whole genome shotgun (WGS) entry which is preliminary data.</text>
</comment>
<accession>A0A0C2NA87</accession>
<organism evidence="1 2">
    <name type="scientific">Thelohanellus kitauei</name>
    <name type="common">Myxosporean</name>
    <dbReference type="NCBI Taxonomy" id="669202"/>
    <lineage>
        <taxon>Eukaryota</taxon>
        <taxon>Metazoa</taxon>
        <taxon>Cnidaria</taxon>
        <taxon>Myxozoa</taxon>
        <taxon>Myxosporea</taxon>
        <taxon>Bivalvulida</taxon>
        <taxon>Platysporina</taxon>
        <taxon>Myxobolidae</taxon>
        <taxon>Thelohanellus</taxon>
    </lineage>
</organism>
<name>A0A0C2NA87_THEKT</name>
<sequence length="533" mass="62552">MLKFFSHRNPKARKLTASIISNSILAKTHPSKERVVDILESIPLAKPPNFHERGHFLKIYSSNDEEYRKIQKELSRHGITTLLDSIDWKTEGFVIKNRVIMNFVPDGYKPFKSVICPKKYEIFNVPESEQNQLLFLNGYHGNYLYYRPIKLSFKIILHIKHFEGLTRPFLDKLFDGIHFHKLSHPLTPKGVWKLYLANRDDYFLLLSRPYTFDSRLLEITPYYESTLRLPLEKRISPSQIYLYSRSDKLQTIEQITEAIPELSHVHITKCSYEKGYLFIFHVYDPCKFLQVIHLNGSSLNGTTDYSMTFGDDVTINNISSNFLVDYYTPNQLEVGDETKTNPDETGSARDSILYPQNFKTFKEMINKGINYQGHRFYPKQFHFPSHVTFANTLLIRPKGHKISEQEINRIFSGIPIASVYETADKLWRLSFTAENFEAARFRVIPGRDFIENNFCPRQFRVLPKMNRYFIINHFYYKSKDSIELPFEHRVLRLEGERVVCLTSLENYVKFCHRFIQTSHGPTYLSPYSCGISS</sequence>
<evidence type="ECO:0000313" key="2">
    <source>
        <dbReference type="Proteomes" id="UP000031668"/>
    </source>
</evidence>
<dbReference type="AlphaFoldDB" id="A0A0C2NA87"/>